<evidence type="ECO:0000313" key="3">
    <source>
        <dbReference type="Proteomes" id="UP000633619"/>
    </source>
</evidence>
<keyword evidence="3" id="KW-1185">Reference proteome</keyword>
<dbReference type="EMBL" id="JAECVW010000006">
    <property type="protein sequence ID" value="MBH8595725.1"/>
    <property type="molecule type" value="Genomic_DNA"/>
</dbReference>
<organism evidence="2 3">
    <name type="scientific">Thermoactinomyces intermedius</name>
    <dbReference type="NCBI Taxonomy" id="2024"/>
    <lineage>
        <taxon>Bacteria</taxon>
        <taxon>Bacillati</taxon>
        <taxon>Bacillota</taxon>
        <taxon>Bacilli</taxon>
        <taxon>Bacillales</taxon>
        <taxon>Thermoactinomycetaceae</taxon>
        <taxon>Thermoactinomyces</taxon>
    </lineage>
</organism>
<keyword evidence="1" id="KW-0812">Transmembrane</keyword>
<accession>A0A8I1DFN3</accession>
<sequence>MLMVLHNIPPISVSNERFFLYLASFPWIIVITPPSEAVFLLLNLRGIARQHTKLLLKEAIVMNQYVFISILSASVALISAVFAFSQAKASKRSAEEAKENLERQKQ</sequence>
<protein>
    <submittedName>
        <fullName evidence="2">Uncharacterized protein</fullName>
    </submittedName>
</protein>
<dbReference type="AlphaFoldDB" id="A0A8I1DFN3"/>
<proteinExistence type="predicted"/>
<dbReference type="Proteomes" id="UP000633619">
    <property type="component" value="Unassembled WGS sequence"/>
</dbReference>
<feature type="transmembrane region" description="Helical" evidence="1">
    <location>
        <begin position="20"/>
        <end position="44"/>
    </location>
</feature>
<reference evidence="2 3" key="1">
    <citation type="submission" date="2020-12" db="EMBL/GenBank/DDBJ databases">
        <title>WGS of Thermoactinomyces spp.</title>
        <authorList>
            <person name="Cheng K."/>
        </authorList>
    </citation>
    <scope>NUCLEOTIDE SEQUENCE [LARGE SCALE GENOMIC DNA]</scope>
    <source>
        <strain evidence="3">CICC 10671\DSM 43846</strain>
    </source>
</reference>
<keyword evidence="1" id="KW-0472">Membrane</keyword>
<comment type="caution">
    <text evidence="2">The sequence shown here is derived from an EMBL/GenBank/DDBJ whole genome shotgun (WGS) entry which is preliminary data.</text>
</comment>
<gene>
    <name evidence="2" type="ORF">I8U20_10325</name>
</gene>
<evidence type="ECO:0000313" key="2">
    <source>
        <dbReference type="EMBL" id="MBH8595725.1"/>
    </source>
</evidence>
<evidence type="ECO:0000256" key="1">
    <source>
        <dbReference type="SAM" id="Phobius"/>
    </source>
</evidence>
<feature type="transmembrane region" description="Helical" evidence="1">
    <location>
        <begin position="65"/>
        <end position="84"/>
    </location>
</feature>
<dbReference type="RefSeq" id="WP_138615162.1">
    <property type="nucleotide sequence ID" value="NZ_JACEIR010000006.1"/>
</dbReference>
<keyword evidence="1" id="KW-1133">Transmembrane helix</keyword>
<name>A0A8I1DFN3_THEIN</name>